<reference evidence="1 2" key="1">
    <citation type="submission" date="2017-03" db="EMBL/GenBank/DDBJ databases">
        <title>Complete Genome Sequence of Vibrio vulnificus FORC_053.</title>
        <authorList>
            <consortium name="Food-borne Pathogen Omics Research Center"/>
            <person name="Chung H.Y."/>
            <person name="Na E.J."/>
            <person name="Song J.S."/>
            <person name="Kim H."/>
            <person name="Lee J.-H."/>
            <person name="Ryu S."/>
            <person name="Choi S.H."/>
        </authorList>
    </citation>
    <scope>NUCLEOTIDE SEQUENCE [LARGE SCALE GENOMIC DNA]</scope>
    <source>
        <strain evidence="1 2">FORC_053</strain>
    </source>
</reference>
<sequence>MAMKWLLRSESHEVEVSGASHLSMAMLVGLIESDQLYAHESRIGQDILSIPKKSSMKCIDTWFTMHFNAPMAECIESEGYLSVIALLEQIVGTDEPTLGENDIVDAAYKLLHELQM</sequence>
<dbReference type="Proteomes" id="UP000263418">
    <property type="component" value="Chromosome 3"/>
</dbReference>
<organism evidence="1 2">
    <name type="scientific">Vibrio vulnificus</name>
    <dbReference type="NCBI Taxonomy" id="672"/>
    <lineage>
        <taxon>Bacteria</taxon>
        <taxon>Pseudomonadati</taxon>
        <taxon>Pseudomonadota</taxon>
        <taxon>Gammaproteobacteria</taxon>
        <taxon>Vibrionales</taxon>
        <taxon>Vibrionaceae</taxon>
        <taxon>Vibrio</taxon>
    </lineage>
</organism>
<evidence type="ECO:0000313" key="2">
    <source>
        <dbReference type="Proteomes" id="UP000263418"/>
    </source>
</evidence>
<name>A0AAN1PUL6_VIBVL</name>
<dbReference type="AlphaFoldDB" id="A0AAN1PUL6"/>
<dbReference type="EMBL" id="CP019292">
    <property type="protein sequence ID" value="AXX63273.1"/>
    <property type="molecule type" value="Genomic_DNA"/>
</dbReference>
<accession>A0AAN1PUL6</accession>
<evidence type="ECO:0000313" key="1">
    <source>
        <dbReference type="EMBL" id="AXX63273.1"/>
    </source>
</evidence>
<gene>
    <name evidence="1" type="ORF">FORC53_4934</name>
</gene>
<proteinExistence type="predicted"/>
<protein>
    <submittedName>
        <fullName evidence="1">Uncharacterized protein</fullName>
    </submittedName>
</protein>